<dbReference type="Proteomes" id="UP000886874">
    <property type="component" value="Unassembled WGS sequence"/>
</dbReference>
<gene>
    <name evidence="9" type="ORF">IAA67_05200</name>
</gene>
<evidence type="ECO:0000259" key="8">
    <source>
        <dbReference type="Pfam" id="PF18765"/>
    </source>
</evidence>
<dbReference type="SUPFAM" id="SSF81301">
    <property type="entry name" value="Nucleotidyltransferase"/>
    <property type="match status" value="1"/>
</dbReference>
<comment type="cofactor">
    <cofactor evidence="1">
        <name>Mg(2+)</name>
        <dbReference type="ChEBI" id="CHEBI:18420"/>
    </cofactor>
</comment>
<evidence type="ECO:0000313" key="10">
    <source>
        <dbReference type="Proteomes" id="UP000886874"/>
    </source>
</evidence>
<dbReference type="CDD" id="cd05403">
    <property type="entry name" value="NT_KNTase_like"/>
    <property type="match status" value="1"/>
</dbReference>
<dbReference type="Gene3D" id="3.30.460.10">
    <property type="entry name" value="Beta Polymerase, domain 2"/>
    <property type="match status" value="1"/>
</dbReference>
<evidence type="ECO:0000256" key="3">
    <source>
        <dbReference type="ARBA" id="ARBA00022695"/>
    </source>
</evidence>
<keyword evidence="2" id="KW-0808">Transferase</keyword>
<dbReference type="InterPro" id="IPR043519">
    <property type="entry name" value="NT_sf"/>
</dbReference>
<dbReference type="InterPro" id="IPR052038">
    <property type="entry name" value="Type-VII_TA_antitoxin"/>
</dbReference>
<evidence type="ECO:0000256" key="4">
    <source>
        <dbReference type="ARBA" id="ARBA00022723"/>
    </source>
</evidence>
<evidence type="ECO:0000313" key="9">
    <source>
        <dbReference type="EMBL" id="HIQ69708.1"/>
    </source>
</evidence>
<reference evidence="9" key="2">
    <citation type="journal article" date="2021" name="PeerJ">
        <title>Extensive microbial diversity within the chicken gut microbiome revealed by metagenomics and culture.</title>
        <authorList>
            <person name="Gilroy R."/>
            <person name="Ravi A."/>
            <person name="Getino M."/>
            <person name="Pursley I."/>
            <person name="Horton D.L."/>
            <person name="Alikhan N.F."/>
            <person name="Baker D."/>
            <person name="Gharbi K."/>
            <person name="Hall N."/>
            <person name="Watson M."/>
            <person name="Adriaenssens E.M."/>
            <person name="Foster-Nyarko E."/>
            <person name="Jarju S."/>
            <person name="Secka A."/>
            <person name="Antonio M."/>
            <person name="Oren A."/>
            <person name="Chaudhuri R.R."/>
            <person name="La Ragione R."/>
            <person name="Hildebrand F."/>
            <person name="Pallen M.J."/>
        </authorList>
    </citation>
    <scope>NUCLEOTIDE SEQUENCE</scope>
    <source>
        <strain evidence="9">ChiSjej2B20-13462</strain>
    </source>
</reference>
<dbReference type="GO" id="GO:0016779">
    <property type="term" value="F:nucleotidyltransferase activity"/>
    <property type="evidence" value="ECO:0007669"/>
    <property type="project" value="UniProtKB-KW"/>
</dbReference>
<dbReference type="PANTHER" id="PTHR33571">
    <property type="entry name" value="SSL8005 PROTEIN"/>
    <property type="match status" value="1"/>
</dbReference>
<evidence type="ECO:0000256" key="6">
    <source>
        <dbReference type="ARBA" id="ARBA00022840"/>
    </source>
</evidence>
<feature type="domain" description="Polymerase beta nucleotidyltransferase" evidence="8">
    <location>
        <begin position="18"/>
        <end position="99"/>
    </location>
</feature>
<dbReference type="GO" id="GO:0005524">
    <property type="term" value="F:ATP binding"/>
    <property type="evidence" value="ECO:0007669"/>
    <property type="project" value="UniProtKB-KW"/>
</dbReference>
<organism evidence="9 10">
    <name type="scientific">Candidatus Avoscillospira stercorigallinarum</name>
    <dbReference type="NCBI Taxonomy" id="2840708"/>
    <lineage>
        <taxon>Bacteria</taxon>
        <taxon>Bacillati</taxon>
        <taxon>Bacillota</taxon>
        <taxon>Clostridia</taxon>
        <taxon>Eubacteriales</taxon>
        <taxon>Oscillospiraceae</taxon>
        <taxon>Oscillospiraceae incertae sedis</taxon>
        <taxon>Candidatus Avoscillospira</taxon>
    </lineage>
</organism>
<dbReference type="GO" id="GO:0046872">
    <property type="term" value="F:metal ion binding"/>
    <property type="evidence" value="ECO:0007669"/>
    <property type="project" value="UniProtKB-KW"/>
</dbReference>
<dbReference type="EMBL" id="DVFN01000077">
    <property type="protein sequence ID" value="HIQ69708.1"/>
    <property type="molecule type" value="Genomic_DNA"/>
</dbReference>
<dbReference type="InterPro" id="IPR041633">
    <property type="entry name" value="Polbeta"/>
</dbReference>
<dbReference type="AlphaFoldDB" id="A0A9D1CP36"/>
<keyword evidence="3" id="KW-0548">Nucleotidyltransferase</keyword>
<keyword evidence="6" id="KW-0067">ATP-binding</keyword>
<evidence type="ECO:0000256" key="1">
    <source>
        <dbReference type="ARBA" id="ARBA00001946"/>
    </source>
</evidence>
<sequence length="100" mass="11009">MSDQVYSLNEISAVVLALLKKYRAERAILFGSYARQEADASSDIDLIVVGGKNFDPTDVLCIAEELHTALNKPVDVFELREINPDSTFYDAIMGEGVQIA</sequence>
<accession>A0A9D1CP36</accession>
<dbReference type="PANTHER" id="PTHR33571:SF14">
    <property type="entry name" value="PROTEIN ADENYLYLTRANSFERASE MJ0435-RELATED"/>
    <property type="match status" value="1"/>
</dbReference>
<name>A0A9D1CP36_9FIRM</name>
<evidence type="ECO:0000256" key="2">
    <source>
        <dbReference type="ARBA" id="ARBA00022679"/>
    </source>
</evidence>
<dbReference type="Pfam" id="PF18765">
    <property type="entry name" value="Polbeta"/>
    <property type="match status" value="1"/>
</dbReference>
<comment type="caution">
    <text evidence="9">The sequence shown here is derived from an EMBL/GenBank/DDBJ whole genome shotgun (WGS) entry which is preliminary data.</text>
</comment>
<keyword evidence="7" id="KW-0460">Magnesium</keyword>
<proteinExistence type="predicted"/>
<keyword evidence="5" id="KW-0547">Nucleotide-binding</keyword>
<evidence type="ECO:0000256" key="5">
    <source>
        <dbReference type="ARBA" id="ARBA00022741"/>
    </source>
</evidence>
<reference evidence="9" key="1">
    <citation type="submission" date="2020-10" db="EMBL/GenBank/DDBJ databases">
        <authorList>
            <person name="Gilroy R."/>
        </authorList>
    </citation>
    <scope>NUCLEOTIDE SEQUENCE</scope>
    <source>
        <strain evidence="9">ChiSjej2B20-13462</strain>
    </source>
</reference>
<protein>
    <submittedName>
        <fullName evidence="9">Nucleotidyltransferase domain-containing protein</fullName>
    </submittedName>
</protein>
<evidence type="ECO:0000256" key="7">
    <source>
        <dbReference type="ARBA" id="ARBA00022842"/>
    </source>
</evidence>
<keyword evidence="4" id="KW-0479">Metal-binding</keyword>